<keyword evidence="1" id="KW-0472">Membrane</keyword>
<organism evidence="2">
    <name type="scientific">Zea mays</name>
    <name type="common">Maize</name>
    <dbReference type="NCBI Taxonomy" id="4577"/>
    <lineage>
        <taxon>Eukaryota</taxon>
        <taxon>Viridiplantae</taxon>
        <taxon>Streptophyta</taxon>
        <taxon>Embryophyta</taxon>
        <taxon>Tracheophyta</taxon>
        <taxon>Spermatophyta</taxon>
        <taxon>Magnoliopsida</taxon>
        <taxon>Liliopsida</taxon>
        <taxon>Poales</taxon>
        <taxon>Poaceae</taxon>
        <taxon>PACMAD clade</taxon>
        <taxon>Panicoideae</taxon>
        <taxon>Andropogonodae</taxon>
        <taxon>Andropogoneae</taxon>
        <taxon>Tripsacinae</taxon>
        <taxon>Zea</taxon>
    </lineage>
</organism>
<protein>
    <submittedName>
        <fullName evidence="2">Uncharacterized protein</fullName>
    </submittedName>
</protein>
<feature type="transmembrane region" description="Helical" evidence="1">
    <location>
        <begin position="43"/>
        <end position="66"/>
    </location>
</feature>
<keyword evidence="1" id="KW-1133">Transmembrane helix</keyword>
<sequence>MPFSSQFYSTEGAWFVYPKFVRLSSGSARSTDDLHDDWCHTPCHNLCVCPSCFLICYIWIFVIVVYR</sequence>
<keyword evidence="1" id="KW-0812">Transmembrane</keyword>
<accession>B4FJV5</accession>
<dbReference type="AlphaFoldDB" id="B4FJV5"/>
<proteinExistence type="evidence at transcript level"/>
<evidence type="ECO:0000313" key="2">
    <source>
        <dbReference type="EMBL" id="ACF82398.1"/>
    </source>
</evidence>
<reference evidence="2" key="1">
    <citation type="journal article" date="2009" name="PLoS Genet.">
        <title>Sequencing, mapping, and analysis of 27,455 maize full-length cDNAs.</title>
        <authorList>
            <person name="Soderlund C."/>
            <person name="Descour A."/>
            <person name="Kudrna D."/>
            <person name="Bomhoff M."/>
            <person name="Boyd L."/>
            <person name="Currie J."/>
            <person name="Angelova A."/>
            <person name="Collura K."/>
            <person name="Wissotski M."/>
            <person name="Ashley E."/>
            <person name="Morrow D."/>
            <person name="Fernandes J."/>
            <person name="Walbot V."/>
            <person name="Yu Y."/>
        </authorList>
    </citation>
    <scope>NUCLEOTIDE SEQUENCE</scope>
    <source>
        <strain evidence="2">B73</strain>
    </source>
</reference>
<evidence type="ECO:0000256" key="1">
    <source>
        <dbReference type="SAM" id="Phobius"/>
    </source>
</evidence>
<dbReference type="EMBL" id="BT037393">
    <property type="protein sequence ID" value="ACF82398.1"/>
    <property type="molecule type" value="mRNA"/>
</dbReference>
<name>B4FJV5_MAIZE</name>